<dbReference type="KEGG" id="dsc:ABOD76_13390"/>
<dbReference type="EMBL" id="CP158299">
    <property type="protein sequence ID" value="XBV84434.1"/>
    <property type="molecule type" value="Genomic_DNA"/>
</dbReference>
<evidence type="ECO:0000259" key="1">
    <source>
        <dbReference type="SMART" id="SM00849"/>
    </source>
</evidence>
<dbReference type="Gene3D" id="3.60.15.10">
    <property type="entry name" value="Ribonuclease Z/Hydroxyacylglutathione hydrolase-like"/>
    <property type="match status" value="1"/>
</dbReference>
<gene>
    <name evidence="2" type="ORF">ABOD76_13390</name>
</gene>
<protein>
    <submittedName>
        <fullName evidence="2">MBL fold metallo-hydrolase</fullName>
    </submittedName>
</protein>
<name>A0AAU7U7I8_9DEIO</name>
<dbReference type="SUPFAM" id="SSF56281">
    <property type="entry name" value="Metallo-hydrolase/oxidoreductase"/>
    <property type="match status" value="1"/>
</dbReference>
<proteinExistence type="predicted"/>
<dbReference type="InterPro" id="IPR036866">
    <property type="entry name" value="RibonucZ/Hydroxyglut_hydro"/>
</dbReference>
<sequence length="298" mass="31754">MPLLPLTEDSFLFPGAVNSLVLSNGSGGALLVDTGLDESHARKLLREVQAAGLTPSAVLNTHSHADHHGSNAFILKRFPELTIWAPPLEAAIIRYPMLEPLYLYGALPPRELQSKFLLAPSSPAQALEPGTHTLGGVEVELLPVPGHAVEMYAVRRAELLYAADALFGPEPLQKHPLTFCADSALQKDSARRLGTLEGISITVPGHGDPTGQLDPLVALNLQSLERTTAAVLDACSEPGTADELLARVCEQLQVSMNNAGAVVLNRSVVSAHLTELLALGRVQLQVQDNRMLFGRTGA</sequence>
<dbReference type="CDD" id="cd07743">
    <property type="entry name" value="metallo-hydrolase-like_MBL-fold"/>
    <property type="match status" value="1"/>
</dbReference>
<accession>A0AAU7U7I8</accession>
<evidence type="ECO:0000313" key="2">
    <source>
        <dbReference type="EMBL" id="XBV84434.1"/>
    </source>
</evidence>
<feature type="domain" description="Metallo-beta-lactamase" evidence="1">
    <location>
        <begin position="16"/>
        <end position="206"/>
    </location>
</feature>
<dbReference type="RefSeq" id="WP_350242471.1">
    <property type="nucleotide sequence ID" value="NZ_CP158299.1"/>
</dbReference>
<dbReference type="PANTHER" id="PTHR42951:SF14">
    <property type="entry name" value="METALLO-BETA-LACTAMASE SUPERFAMILY PROTEIN"/>
    <property type="match status" value="1"/>
</dbReference>
<dbReference type="InterPro" id="IPR050855">
    <property type="entry name" value="NDM-1-like"/>
</dbReference>
<dbReference type="SMART" id="SM00849">
    <property type="entry name" value="Lactamase_B"/>
    <property type="match status" value="1"/>
</dbReference>
<organism evidence="2">
    <name type="scientific">Deinococcus sonorensis KR-87</name>
    <dbReference type="NCBI Taxonomy" id="694439"/>
    <lineage>
        <taxon>Bacteria</taxon>
        <taxon>Thermotogati</taxon>
        <taxon>Deinococcota</taxon>
        <taxon>Deinococci</taxon>
        <taxon>Deinococcales</taxon>
        <taxon>Deinococcaceae</taxon>
        <taxon>Deinococcus</taxon>
    </lineage>
</organism>
<dbReference type="PANTHER" id="PTHR42951">
    <property type="entry name" value="METALLO-BETA-LACTAMASE DOMAIN-CONTAINING"/>
    <property type="match status" value="1"/>
</dbReference>
<dbReference type="Pfam" id="PF00753">
    <property type="entry name" value="Lactamase_B"/>
    <property type="match status" value="1"/>
</dbReference>
<reference evidence="2" key="1">
    <citation type="submission" date="2024-06" db="EMBL/GenBank/DDBJ databases">
        <title>Draft Genome Sequence of Deinococcus sonorensis Type Strain KR-87, a Biofilm Producing Representative of the Genus Deinococcus.</title>
        <authorList>
            <person name="Boren L.S."/>
            <person name="Grosso R.A."/>
            <person name="Hugenberg-Cox A.N."/>
            <person name="Hill J.T.E."/>
            <person name="Albert C.M."/>
            <person name="Tuohy J.M."/>
        </authorList>
    </citation>
    <scope>NUCLEOTIDE SEQUENCE</scope>
    <source>
        <strain evidence="2">KR-87</strain>
    </source>
</reference>
<dbReference type="AlphaFoldDB" id="A0AAU7U7I8"/>
<dbReference type="InterPro" id="IPR001279">
    <property type="entry name" value="Metallo-B-lactamas"/>
</dbReference>